<dbReference type="OrthoDB" id="6930543at2759"/>
<protein>
    <recommendedName>
        <fullName evidence="4">Gustatory receptor</fullName>
    </recommendedName>
</protein>
<dbReference type="AlphaFoldDB" id="A0A9P0C527"/>
<gene>
    <name evidence="2" type="ORF">CINC_LOCUS11271</name>
</gene>
<organism evidence="2 3">
    <name type="scientific">Chrysodeixis includens</name>
    <name type="common">Soybean looper</name>
    <name type="synonym">Pseudoplusia includens</name>
    <dbReference type="NCBI Taxonomy" id="689277"/>
    <lineage>
        <taxon>Eukaryota</taxon>
        <taxon>Metazoa</taxon>
        <taxon>Ecdysozoa</taxon>
        <taxon>Arthropoda</taxon>
        <taxon>Hexapoda</taxon>
        <taxon>Insecta</taxon>
        <taxon>Pterygota</taxon>
        <taxon>Neoptera</taxon>
        <taxon>Endopterygota</taxon>
        <taxon>Lepidoptera</taxon>
        <taxon>Glossata</taxon>
        <taxon>Ditrysia</taxon>
        <taxon>Noctuoidea</taxon>
        <taxon>Noctuidae</taxon>
        <taxon>Plusiinae</taxon>
        <taxon>Chrysodeixis</taxon>
    </lineage>
</organism>
<evidence type="ECO:0000313" key="3">
    <source>
        <dbReference type="Proteomes" id="UP001154114"/>
    </source>
</evidence>
<evidence type="ECO:0008006" key="4">
    <source>
        <dbReference type="Google" id="ProtNLM"/>
    </source>
</evidence>
<name>A0A9P0C527_CHRIL</name>
<proteinExistence type="predicted"/>
<feature type="transmembrane region" description="Helical" evidence="1">
    <location>
        <begin position="35"/>
        <end position="56"/>
    </location>
</feature>
<evidence type="ECO:0000256" key="1">
    <source>
        <dbReference type="SAM" id="Phobius"/>
    </source>
</evidence>
<evidence type="ECO:0000313" key="2">
    <source>
        <dbReference type="EMBL" id="CAH0604919.1"/>
    </source>
</evidence>
<feature type="transmembrane region" description="Helical" evidence="1">
    <location>
        <begin position="68"/>
        <end position="86"/>
    </location>
</feature>
<accession>A0A9P0C527</accession>
<keyword evidence="3" id="KW-1185">Reference proteome</keyword>
<reference evidence="2" key="1">
    <citation type="submission" date="2021-12" db="EMBL/GenBank/DDBJ databases">
        <authorList>
            <person name="King R."/>
        </authorList>
    </citation>
    <scope>NUCLEOTIDE SEQUENCE</scope>
</reference>
<keyword evidence="1" id="KW-0812">Transmembrane</keyword>
<keyword evidence="1" id="KW-1133">Transmembrane helix</keyword>
<feature type="transmembrane region" description="Helical" evidence="1">
    <location>
        <begin position="123"/>
        <end position="142"/>
    </location>
</feature>
<dbReference type="EMBL" id="LR824008">
    <property type="protein sequence ID" value="CAH0604919.1"/>
    <property type="molecule type" value="Genomic_DNA"/>
</dbReference>
<keyword evidence="1" id="KW-0472">Membrane</keyword>
<sequence>MNLLRILVFVENVVGIYRNYLYFKTYQKVLIIIRIFLEVFLSIAIASHNVALSFFTSFETGEDVRISGLFQAIILMKVLVLSIGPLRSAKSYKLYLEDVKIIYNRFKDVPSYAKSLKMLKLKCCLVTVIFVISSGALTIIRINNLLYWKNHNIINFMVQECYETFVDFRYIFEQFVAYSAITGIYDSLKLINESVLGVLDQCSKKGNGQICDEDDKICHDLLKEVNSWMEFYRYVMSCTKYLSRCFNELVNI</sequence>
<dbReference type="Proteomes" id="UP001154114">
    <property type="component" value="Chromosome 5"/>
</dbReference>